<sequence length="64" mass="7339">ATITDDEELIDYEFSDDEDGFYEEDFVEETPTSNPRYLRRKPAKKYDALYHPATPASVVGSHVP</sequence>
<proteinExistence type="predicted"/>
<evidence type="ECO:0000313" key="2">
    <source>
        <dbReference type="Proteomes" id="UP000595437"/>
    </source>
</evidence>
<feature type="non-terminal residue" evidence="1">
    <location>
        <position position="1"/>
    </location>
</feature>
<accession>A0A7T8GZ21</accession>
<keyword evidence="2" id="KW-1185">Reference proteome</keyword>
<name>A0A7T8GZ21_CALRO</name>
<organism evidence="1 2">
    <name type="scientific">Caligus rogercresseyi</name>
    <name type="common">Sea louse</name>
    <dbReference type="NCBI Taxonomy" id="217165"/>
    <lineage>
        <taxon>Eukaryota</taxon>
        <taxon>Metazoa</taxon>
        <taxon>Ecdysozoa</taxon>
        <taxon>Arthropoda</taxon>
        <taxon>Crustacea</taxon>
        <taxon>Multicrustacea</taxon>
        <taxon>Hexanauplia</taxon>
        <taxon>Copepoda</taxon>
        <taxon>Siphonostomatoida</taxon>
        <taxon>Caligidae</taxon>
        <taxon>Caligus</taxon>
    </lineage>
</organism>
<dbReference type="AlphaFoldDB" id="A0A7T8GZ21"/>
<dbReference type="EMBL" id="CP045898">
    <property type="protein sequence ID" value="QQP40498.1"/>
    <property type="molecule type" value="Genomic_DNA"/>
</dbReference>
<gene>
    <name evidence="1" type="ORF">FKW44_014560</name>
</gene>
<protein>
    <submittedName>
        <fullName evidence="1">Uncharacterized protein</fullName>
    </submittedName>
</protein>
<reference evidence="2" key="1">
    <citation type="submission" date="2021-01" db="EMBL/GenBank/DDBJ databases">
        <title>Caligus Genome Assembly.</title>
        <authorList>
            <person name="Gallardo-Escarate C."/>
        </authorList>
    </citation>
    <scope>NUCLEOTIDE SEQUENCE [LARGE SCALE GENOMIC DNA]</scope>
</reference>
<dbReference type="Proteomes" id="UP000595437">
    <property type="component" value="Chromosome 9"/>
</dbReference>
<evidence type="ECO:0000313" key="1">
    <source>
        <dbReference type="EMBL" id="QQP40498.1"/>
    </source>
</evidence>